<dbReference type="Pfam" id="PF18198">
    <property type="entry name" value="AAA_lid_11"/>
    <property type="match status" value="1"/>
</dbReference>
<dbReference type="Pfam" id="PF12781">
    <property type="entry name" value="AAA_9"/>
    <property type="match status" value="2"/>
</dbReference>
<evidence type="ECO:0000313" key="18">
    <source>
        <dbReference type="Proteomes" id="UP000030750"/>
    </source>
</evidence>
<reference evidence="17" key="1">
    <citation type="submission" date="2013-10" db="EMBL/GenBank/DDBJ databases">
        <title>Genomic analysis of the causative agents of coccidiosis in chickens.</title>
        <authorList>
            <person name="Reid A.J."/>
            <person name="Blake D."/>
            <person name="Billington K."/>
            <person name="Browne H."/>
            <person name="Dunn M."/>
            <person name="Hung S."/>
            <person name="Kawahara F."/>
            <person name="Miranda-Saavedra D."/>
            <person name="Mourier T."/>
            <person name="Nagra H."/>
            <person name="Otto T.D."/>
            <person name="Rawlings N."/>
            <person name="Sanchez A."/>
            <person name="Sanders M."/>
            <person name="Subramaniam C."/>
            <person name="Tay Y."/>
            <person name="Dear P."/>
            <person name="Doerig C."/>
            <person name="Gruber A."/>
            <person name="Parkinson J."/>
            <person name="Shirley M."/>
            <person name="Wan K.L."/>
            <person name="Berriman M."/>
            <person name="Tomley F."/>
            <person name="Pain A."/>
        </authorList>
    </citation>
    <scope>NUCLEOTIDE SEQUENCE [LARGE SCALE GENOMIC DNA]</scope>
    <source>
        <strain evidence="17">Houghton</strain>
    </source>
</reference>
<dbReference type="GO" id="GO:0007018">
    <property type="term" value="P:microtubule-based movement"/>
    <property type="evidence" value="ECO:0007669"/>
    <property type="project" value="InterPro"/>
</dbReference>
<dbReference type="Gene3D" id="1.10.8.710">
    <property type="match status" value="1"/>
</dbReference>
<comment type="similarity">
    <text evidence="3">Belongs to the dynein heavy chain family.</text>
</comment>
<dbReference type="InterPro" id="IPR024317">
    <property type="entry name" value="Dynein_heavy_chain_D4_dom"/>
</dbReference>
<dbReference type="Gene3D" id="1.10.287.2620">
    <property type="match status" value="1"/>
</dbReference>
<dbReference type="Gene3D" id="1.10.8.1220">
    <property type="match status" value="1"/>
</dbReference>
<dbReference type="Gene3D" id="1.20.920.30">
    <property type="match status" value="1"/>
</dbReference>
<evidence type="ECO:0000256" key="6">
    <source>
        <dbReference type="ARBA" id="ARBA00022741"/>
    </source>
</evidence>
<keyword evidence="6" id="KW-0547">Nucleotide-binding</keyword>
<evidence type="ECO:0000256" key="9">
    <source>
        <dbReference type="ARBA" id="ARBA00023054"/>
    </source>
</evidence>
<dbReference type="GO" id="GO:0045505">
    <property type="term" value="F:dynein intermediate chain binding"/>
    <property type="evidence" value="ECO:0007669"/>
    <property type="project" value="InterPro"/>
</dbReference>
<dbReference type="FunFam" id="1.20.140.100:FF:000004">
    <property type="entry name" value="Dynein axonemal heavy chain 6"/>
    <property type="match status" value="1"/>
</dbReference>
<evidence type="ECO:0000256" key="10">
    <source>
        <dbReference type="ARBA" id="ARBA00023069"/>
    </source>
</evidence>
<keyword evidence="18" id="KW-1185">Reference proteome</keyword>
<dbReference type="Pfam" id="PF08393">
    <property type="entry name" value="DHC_N2"/>
    <property type="match status" value="1"/>
</dbReference>
<keyword evidence="5" id="KW-0493">Microtubule</keyword>
<dbReference type="GO" id="GO:0005524">
    <property type="term" value="F:ATP binding"/>
    <property type="evidence" value="ECO:0007669"/>
    <property type="project" value="UniProtKB-KW"/>
</dbReference>
<evidence type="ECO:0000256" key="3">
    <source>
        <dbReference type="ARBA" id="ARBA00008887"/>
    </source>
</evidence>
<dbReference type="Pfam" id="PF17857">
    <property type="entry name" value="AAA_lid_1"/>
    <property type="match status" value="1"/>
</dbReference>
<dbReference type="InterPro" id="IPR041466">
    <property type="entry name" value="Dynein_AAA5_ext"/>
</dbReference>
<evidence type="ECO:0000256" key="1">
    <source>
        <dbReference type="ARBA" id="ARBA00004138"/>
    </source>
</evidence>
<dbReference type="PANTHER" id="PTHR22878:SF73">
    <property type="entry name" value="DYNEIN AXONEMAL HEAVY CHAIN 1"/>
    <property type="match status" value="1"/>
</dbReference>
<keyword evidence="9 14" id="KW-0175">Coiled coil</keyword>
<dbReference type="EMBL" id="HG713445">
    <property type="protein sequence ID" value="CDJ53925.1"/>
    <property type="molecule type" value="Genomic_DNA"/>
</dbReference>
<dbReference type="Gene3D" id="1.10.472.130">
    <property type="match status" value="1"/>
</dbReference>
<feature type="coiled-coil region" evidence="14">
    <location>
        <begin position="2616"/>
        <end position="2671"/>
    </location>
</feature>
<dbReference type="InterPro" id="IPR043160">
    <property type="entry name" value="Dynein_C_barrel"/>
</dbReference>
<protein>
    <recommendedName>
        <fullName evidence="16">AAA+ ATPase domain-containing protein</fullName>
    </recommendedName>
</protein>
<dbReference type="Pfam" id="PF12780">
    <property type="entry name" value="AAA_8"/>
    <property type="match status" value="1"/>
</dbReference>
<dbReference type="Gene3D" id="1.20.140.100">
    <property type="entry name" value="Dynein heavy chain, N-terminal domain 2"/>
    <property type="match status" value="1"/>
</dbReference>
<dbReference type="Gene3D" id="1.20.1270.280">
    <property type="match status" value="1"/>
</dbReference>
<dbReference type="InterPro" id="IPR026983">
    <property type="entry name" value="DHC"/>
</dbReference>
<dbReference type="FunFam" id="1.10.8.1220:FF:000001">
    <property type="entry name" value="Dynein axonemal heavy chain 5"/>
    <property type="match status" value="1"/>
</dbReference>
<evidence type="ECO:0000256" key="4">
    <source>
        <dbReference type="ARBA" id="ARBA00022490"/>
    </source>
</evidence>
<dbReference type="PANTHER" id="PTHR22878">
    <property type="entry name" value="DYNEIN HEAVY CHAIN 6, AXONEMAL-LIKE-RELATED"/>
    <property type="match status" value="1"/>
</dbReference>
<feature type="domain" description="AAA+ ATPase" evidence="16">
    <location>
        <begin position="1289"/>
        <end position="1431"/>
    </location>
</feature>
<organism evidence="17 18">
    <name type="scientific">Eimeria brunetti</name>
    <dbReference type="NCBI Taxonomy" id="51314"/>
    <lineage>
        <taxon>Eukaryota</taxon>
        <taxon>Sar</taxon>
        <taxon>Alveolata</taxon>
        <taxon>Apicomplexa</taxon>
        <taxon>Conoidasida</taxon>
        <taxon>Coccidia</taxon>
        <taxon>Eucoccidiorida</taxon>
        <taxon>Eimeriorina</taxon>
        <taxon>Eimeriidae</taxon>
        <taxon>Eimeria</taxon>
    </lineage>
</organism>
<name>U6M1L7_9EIME</name>
<comment type="subcellular location">
    <subcellularLocation>
        <location evidence="1">Cell projection</location>
        <location evidence="1">Cilium</location>
    </subcellularLocation>
    <subcellularLocation>
        <location evidence="2">Cytoplasm</location>
        <location evidence="2">Cytoskeleton</location>
    </subcellularLocation>
</comment>
<dbReference type="InterPro" id="IPR041228">
    <property type="entry name" value="Dynein_C"/>
</dbReference>
<keyword evidence="8" id="KW-0243">Dynein</keyword>
<dbReference type="GO" id="GO:0030286">
    <property type="term" value="C:dynein complex"/>
    <property type="evidence" value="ECO:0007669"/>
    <property type="project" value="UniProtKB-KW"/>
</dbReference>
<dbReference type="FunFam" id="1.20.920.30:FF:000005">
    <property type="entry name" value="Dynein, axonemal, heavy chain 2"/>
    <property type="match status" value="1"/>
</dbReference>
<dbReference type="SUPFAM" id="SSF52540">
    <property type="entry name" value="P-loop containing nucleoside triphosphate hydrolases"/>
    <property type="match status" value="4"/>
</dbReference>
<dbReference type="InterPro" id="IPR027417">
    <property type="entry name" value="P-loop_NTPase"/>
</dbReference>
<dbReference type="Pfam" id="PF17852">
    <property type="entry name" value="Dynein_AAA_lid"/>
    <property type="match status" value="1"/>
</dbReference>
<dbReference type="FunFam" id="3.10.490.20:FF:000009">
    <property type="entry name" value="Dynein heavy chain 4"/>
    <property type="match status" value="1"/>
</dbReference>
<dbReference type="FunFam" id="1.20.920.20:FF:000001">
    <property type="entry name" value="dynein heavy chain 2, axonemal"/>
    <property type="match status" value="1"/>
</dbReference>
<dbReference type="Gene3D" id="1.20.58.1120">
    <property type="match status" value="1"/>
</dbReference>
<dbReference type="FunFam" id="3.40.50.300:FF:000063">
    <property type="entry name" value="dynein heavy chain 6, axonemal"/>
    <property type="match status" value="1"/>
</dbReference>
<dbReference type="InterPro" id="IPR043157">
    <property type="entry name" value="Dynein_AAA1S"/>
</dbReference>
<dbReference type="Pfam" id="PF12774">
    <property type="entry name" value="AAA_6"/>
    <property type="match status" value="1"/>
</dbReference>
<dbReference type="InterPro" id="IPR013602">
    <property type="entry name" value="Dynein_heavy_linker"/>
</dbReference>
<keyword evidence="7" id="KW-0067">ATP-binding</keyword>
<dbReference type="GO" id="GO:0005874">
    <property type="term" value="C:microtubule"/>
    <property type="evidence" value="ECO:0007669"/>
    <property type="project" value="UniProtKB-KW"/>
</dbReference>
<reference evidence="17" key="2">
    <citation type="submission" date="2013-10" db="EMBL/GenBank/DDBJ databases">
        <authorList>
            <person name="Aslett M."/>
        </authorList>
    </citation>
    <scope>NUCLEOTIDE SEQUENCE [LARGE SCALE GENOMIC DNA]</scope>
    <source>
        <strain evidence="17">Houghton</strain>
    </source>
</reference>
<keyword evidence="13" id="KW-0966">Cell projection</keyword>
<proteinExistence type="inferred from homology"/>
<dbReference type="InterPro" id="IPR024743">
    <property type="entry name" value="Dynein_HC_stalk"/>
</dbReference>
<evidence type="ECO:0000256" key="13">
    <source>
        <dbReference type="ARBA" id="ARBA00023273"/>
    </source>
</evidence>
<dbReference type="Pfam" id="PF12775">
    <property type="entry name" value="AAA_7"/>
    <property type="match status" value="1"/>
</dbReference>
<dbReference type="InterPro" id="IPR041589">
    <property type="entry name" value="DNAH3_AAA_lid_1"/>
</dbReference>
<dbReference type="InterPro" id="IPR003593">
    <property type="entry name" value="AAA+_ATPase"/>
</dbReference>
<evidence type="ECO:0000256" key="2">
    <source>
        <dbReference type="ARBA" id="ARBA00004245"/>
    </source>
</evidence>
<evidence type="ECO:0000259" key="16">
    <source>
        <dbReference type="SMART" id="SM00382"/>
    </source>
</evidence>
<dbReference type="InterPro" id="IPR041658">
    <property type="entry name" value="AAA_lid_11"/>
</dbReference>
<dbReference type="Gene3D" id="1.20.920.20">
    <property type="match status" value="1"/>
</dbReference>
<keyword evidence="11" id="KW-0505">Motor protein</keyword>
<accession>U6M1L7</accession>
<evidence type="ECO:0000256" key="8">
    <source>
        <dbReference type="ARBA" id="ARBA00023017"/>
    </source>
</evidence>
<dbReference type="Pfam" id="PF18199">
    <property type="entry name" value="Dynein_C"/>
    <property type="match status" value="1"/>
</dbReference>
<dbReference type="Proteomes" id="UP000030750">
    <property type="component" value="Unassembled WGS sequence"/>
</dbReference>
<evidence type="ECO:0000256" key="14">
    <source>
        <dbReference type="SAM" id="Coils"/>
    </source>
</evidence>
<feature type="region of interest" description="Disordered" evidence="15">
    <location>
        <begin position="1"/>
        <end position="24"/>
    </location>
</feature>
<dbReference type="FunFam" id="1.10.8.710:FF:000004">
    <property type="entry name" value="Dynein axonemal heavy chain 6"/>
    <property type="match status" value="1"/>
</dbReference>
<feature type="domain" description="AAA+ ATPase" evidence="16">
    <location>
        <begin position="1575"/>
        <end position="1772"/>
    </location>
</feature>
<dbReference type="Pfam" id="PF12777">
    <property type="entry name" value="MT"/>
    <property type="match status" value="1"/>
</dbReference>
<sequence length="3655" mass="414080">MLQQASRGPPEGAREQEASFVSPIPARTFQSAETAFKGLVEPPGYDVAPVEPKVIAAKLHAPTSAPRKVTVERRRRAYEAYDIEQLLVERGVNYRDPSFEAKSWLPLEPFDDTTFDDRSPQEWMALCKCPDGSFLPLPGKGLRRDGTGDCKWEACRVYAYDEVSSKFHVQWCDRKGEADLLRIELLFKSEDPVKFADRLQAAHKSRAAAESLIQYNYYIDNMPTSDIPGLDEVQQKRVMNKALSCPRTRQCKTAIVDSLLKQVNTYFARTMNKISFDIFLDRNKDKRLRTDLQLPPAPKPRPPSWHALVAVPAYDFSKAFASFCSTSLYVKNEVIRAMVGIREACVDVLGKRIFNTSFPKVTYFLQEAWASKLHEIIDSNLRHVGKGWFNIYEFNKETYEYGKIKRMLILTRLLMRDALRVMATSSIEDLVELFQSSTPETVNIKSLSDVQNLYQESRVKSLERKLLWKGLFFVEVTRSPDGSQFVLTPQPEAFVDAAEEFFDRGQVPQAFGSTWIGLARCDSDQLASKQNILRLIELHFPFLQKLIDHFQPFVDILCLCSADVVAETEQKAAVGSVAETFRQAVLGYHERIKQIEEDIPTSVLVGVFCVGCEDIKSSLKSTVRSVSQLLLDVLAKRFRDQCKQTLEEFKRITTTLKQQPSGIEELTELKEFMDDTPAKLETLAVDIKAGLHMFDVLESFKYRLLVEDHNLRWRLYGSPAEVLELSNEVASSLVKDRARFLDDMLVQQISSWCCCSVFCQCEFAATVADLADVVAGFANFTDMSKLAEVYDSVLAVGERIEMSIQQAKVFNHRERLFGRDVTDYTSLTKIQKVYGGIKALKRVEKILQERGLPEVLAKASQVTNELVEFKPLVPIIVSLRNDGMRERHWNKLFDRIGEPQLDDGASLTLGALLNKGIAESTDFVVELGELAVKESYLEKALQTMKAEWEHIKFDFPETYKDTDTYILKGTEEIVALLDEHIMTTQGLQFSIYKKPLEKEIDEWATLIMTASETLDEWLKCQRAWLYLQPIFHSPDIPKQLPAETKRFFTVDTAWRVLMRHTYEEPLVLTACSTPGLLEKLRENNRLLERVQKELQSYLELKRSQFARFYFLSNDELLEILSETTDPLKVQPFLCKVFENMNELEFSSDLVATAMFSAEGERMAFVKGLVTAGRGVETWMQDLEQIMKLSVALVRKGLSSMQSITIGALIVIDVHAKDIVQRLWKEEVSSVEAFEWIAQLRYYWRDDNCWAQCVQTDFPYGYEYLGNTFRLVITPLTDMAYMTLLSAQQLNLGGSLAGPAGTGKTETTKDLAKALATQCVVFNCSEMMDFIMIAKFFKGLASSGAWCCFDEFNRINIEVLSVIAQQLVVLFGAKAQLQGYGMTLEIDFEDSRILVEPTFNVFITMNPGYAGRTELPDNLKCLFRPMAMMVPDYSMIAEIMLYSFGFDQARELATKMVATFKLSSEQLSSQDHYDYGMRAVRSVINAAGVLKRKYNTMDEQMLLLQALRDVNVPKFLSHDLPLFENIIADLFPGVDVPRADNHVLQEALLRQSEVLKLQPVEPFMRKVMQLYDTVQVRHGLMLVGPTGGGKTSSYRLLAAAMSELHKVPGFAKVHVNVLNPKSVTIGQLYGCFNETTHEWTDGLAAALIRHAIRDTSSDQHWIMFDGPVDALWIESMNSVLDDNKKLCLNSGEIISLTNRTVMMFEVEDLSVASPATVSRCGMVYMEPEVLGFSPLVASWLKTLPPVFKDTHKALIEKLSSSIFPGGIAVLRKKCKEVVPTVNSNLCASCLRMLGSICSRYRPVDKPADSERDDALYGRLPAAFIFSFVWSFGVTADGAGRRKIDEWLQGRVQELELDIGHLEAGSSLYDFCYDINSHQWTHWGKTVPSFVVPKGASYENIVVPTLDSIRLAHSITTLLLNGHSVICPGPTGTGKTVSLTDLLLLTLPENYETHLMTFSAHTRVNQDLLEAKLEKRRRGVFGPPAGKTCIFFIDDLNMPRKEEFGAQPPLELLRQWFDHKGWYDRKGLTFQEVVDVGMVAAMGPPGGGRNEISARLLRQYCVLAFDELQRTSIATIFQTLNKHCFQQFPPDIQALTDPLVFATIDLYAEVTKTLLPTPTKSHYTFNMREIWKVFQGLAFLSPKAVKEPAAVIRCWIHETCRVFCDRLVDDDDRKWFYDVLQRQAKQTFDIEFADVKEVSSMIFADFVQQASNRYYLEVSSAEKLKQVVEDYMQDYNNTFAVPMQLVMFNDACAHVTRICRVLRQPSGHALLLGVRGSGRQSLSRLAAFIMETECFQIDANKGYGMMEWREDLKKCFMKSGLEDKAQTFLFCDSQILGESMLEDINSALNYGDAPNIYKKEDMEEIMKVSFFHLVCTKQVELVTVQERFEKGLRKLEETAKQVAEMQAQLQELQPVLQATSEEVEKTMIQIQQDHAVADETKKIVARDEAAASKKATETQALKDDAQRDLDEALPALEEAVECVKKLKSDHIREVKALSKPPSGVILTMEAVCIMFGVPPVKKPDPSRPGLKIEDYWESAQHRLLKDPKKLLEDLLKYDKDNIPESIIATIGPYIERTDFDPTAIRKASVACEAICMWVRAMFKYYHVAKTVEPKRAKLQQAEAELLATTENLNKTKARLKEVEDKIERLAADFALAVEKKEQLTKEIQSCQKKIQRAEPLLLGLADEKHRWGEQACLSKELHSYVSGHALISAGMLTYAGPFTAAYRGELEVQWSDLLRQHQLPFQPSCGLKQFLGDPVTIRQWTLWGLPNDELSIQNGIIMDRARRWPFMIDPQGQANRFIKRNGKASEAGFEVLKLSDTTFMREIELSIQLGKWVLIENVSETLDPGLDPILLQQKTKSGAGLEDQMLGLVVTKEAPQLEERKAALAQSNADMRRELQDLQDKILQVMSQSQGNILDDEVLLNTLAASKQTSEEIQEKVQEAELTEREIDEARQCYRKVAARCSQLFFCLVELASIEPMYQYSQQWFQNLVSIGISEAPATPNVEQRTQVLVDHLSYLVYQNVSRSLFVRHKLLFAFALSLRVQAKTPVDPAELRFLLTGTVATSDNKENPISWLTEKQWQAICELSHLHAFDGLDESLCQEEEGFRRVFDSLQADQEPLPGRWQGLNSIQKMCILRILRMDSLTAAASSYVASELGARFLDPPPFDLAQCYKDSTSQTPLIFILSQGSDPVSDLHTFAKEMKMSRRLWLTSMPSPSFPVSVLQNGVKMTNEPPKGLKANLQRLYAGIDNRQLNATQHPSHFRRLFFAFCFFHAVVQERRRFGPIGWNIHYEFTQDDLVVCQRQLKIFLDASDTIPFKVLRFLGARINYGGRVTDANDKRLIDFILDTYVNERLIEEGAAYKFSKSGIYYCPDEEDVEGFQRYITSLPANAQPEVFGLHENANINCAQMEGKELLDGILSMAPRSSSAGSTCRESAISEFAAHVQSFLPALFDIEAIQEKYPTRYDESMNTVVVQEAISKTMKDLQLALKGRIVMTEELEKIADALFDNQAFLTGVLQNYARKYRVAVDRLSFAYTVLRATTGSSITEGPEDGCFVHGIFLEGCRWDAEQGTLVPSRPKVLFDELPVVWFLPQRDRVHEPRTVYMCPLYKVPSRKGTLSTTGHSTNYITSMEIPCSDPPDVPIKAGVAAFLALQD</sequence>
<evidence type="ECO:0000256" key="12">
    <source>
        <dbReference type="ARBA" id="ARBA00023212"/>
    </source>
</evidence>
<dbReference type="VEuPathDB" id="ToxoDB:EBH_0009090"/>
<keyword evidence="10" id="KW-0969">Cilium</keyword>
<dbReference type="Gene3D" id="6.10.140.1060">
    <property type="match status" value="1"/>
</dbReference>
<dbReference type="InterPro" id="IPR042222">
    <property type="entry name" value="Dynein_2_N"/>
</dbReference>
<dbReference type="Gene3D" id="3.40.50.300">
    <property type="entry name" value="P-loop containing nucleotide triphosphate hydrolases"/>
    <property type="match status" value="5"/>
</dbReference>
<dbReference type="InterPro" id="IPR035706">
    <property type="entry name" value="AAA_9"/>
</dbReference>
<evidence type="ECO:0000256" key="7">
    <source>
        <dbReference type="ARBA" id="ARBA00022840"/>
    </source>
</evidence>
<dbReference type="GO" id="GO:0051959">
    <property type="term" value="F:dynein light intermediate chain binding"/>
    <property type="evidence" value="ECO:0007669"/>
    <property type="project" value="InterPro"/>
</dbReference>
<dbReference type="Gene3D" id="3.10.490.20">
    <property type="match status" value="1"/>
</dbReference>
<dbReference type="InterPro" id="IPR042219">
    <property type="entry name" value="AAA_lid_11_sf"/>
</dbReference>
<dbReference type="FunFam" id="1.10.8.720:FF:000001">
    <property type="entry name" value="dynein heavy chain 7, axonemal"/>
    <property type="match status" value="1"/>
</dbReference>
<evidence type="ECO:0000256" key="11">
    <source>
        <dbReference type="ARBA" id="ARBA00023175"/>
    </source>
</evidence>
<dbReference type="Gene3D" id="1.10.8.720">
    <property type="entry name" value="Region D6 of dynein motor"/>
    <property type="match status" value="1"/>
</dbReference>
<evidence type="ECO:0000313" key="17">
    <source>
        <dbReference type="EMBL" id="CDJ53925.1"/>
    </source>
</evidence>
<dbReference type="InterPro" id="IPR035699">
    <property type="entry name" value="AAA_6"/>
</dbReference>
<dbReference type="SMART" id="SM00382">
    <property type="entry name" value="AAA"/>
    <property type="match status" value="3"/>
</dbReference>
<feature type="domain" description="AAA+ ATPase" evidence="16">
    <location>
        <begin position="1919"/>
        <end position="2064"/>
    </location>
</feature>
<dbReference type="OrthoDB" id="537704at2759"/>
<keyword evidence="12" id="KW-0206">Cytoskeleton</keyword>
<gene>
    <name evidence="17" type="ORF">EBH_0009090</name>
</gene>
<evidence type="ECO:0000256" key="15">
    <source>
        <dbReference type="SAM" id="MobiDB-lite"/>
    </source>
</evidence>
<dbReference type="GO" id="GO:0005929">
    <property type="term" value="C:cilium"/>
    <property type="evidence" value="ECO:0007669"/>
    <property type="project" value="UniProtKB-SubCell"/>
</dbReference>
<keyword evidence="4" id="KW-0963">Cytoplasm</keyword>
<evidence type="ECO:0000256" key="5">
    <source>
        <dbReference type="ARBA" id="ARBA00022701"/>
    </source>
</evidence>
<feature type="coiled-coil region" evidence="14">
    <location>
        <begin position="2876"/>
        <end position="2955"/>
    </location>
</feature>